<dbReference type="GO" id="GO:0005524">
    <property type="term" value="F:ATP binding"/>
    <property type="evidence" value="ECO:0007669"/>
    <property type="project" value="UniProtKB-KW"/>
</dbReference>
<dbReference type="Pfam" id="PF00672">
    <property type="entry name" value="HAMP"/>
    <property type="match status" value="1"/>
</dbReference>
<dbReference type="GO" id="GO:0009927">
    <property type="term" value="F:histidine phosphotransfer kinase activity"/>
    <property type="evidence" value="ECO:0007669"/>
    <property type="project" value="TreeGrafter"/>
</dbReference>
<evidence type="ECO:0000256" key="1">
    <source>
        <dbReference type="ARBA" id="ARBA00000085"/>
    </source>
</evidence>
<dbReference type="SMART" id="SM00304">
    <property type="entry name" value="HAMP"/>
    <property type="match status" value="1"/>
</dbReference>
<feature type="domain" description="Histidine kinase" evidence="13">
    <location>
        <begin position="232"/>
        <end position="451"/>
    </location>
</feature>
<proteinExistence type="predicted"/>
<feature type="transmembrane region" description="Helical" evidence="12">
    <location>
        <begin position="149"/>
        <end position="170"/>
    </location>
</feature>
<dbReference type="InterPro" id="IPR003594">
    <property type="entry name" value="HATPase_dom"/>
</dbReference>
<dbReference type="InterPro" id="IPR036890">
    <property type="entry name" value="HATPase_C_sf"/>
</dbReference>
<dbReference type="EMBL" id="RHHT01000056">
    <property type="protein sequence ID" value="RNB73205.1"/>
    <property type="molecule type" value="Genomic_DNA"/>
</dbReference>
<feature type="domain" description="HAMP" evidence="14">
    <location>
        <begin position="172"/>
        <end position="224"/>
    </location>
</feature>
<dbReference type="PROSITE" id="PS50109">
    <property type="entry name" value="HIS_KIN"/>
    <property type="match status" value="1"/>
</dbReference>
<dbReference type="InterPro" id="IPR003660">
    <property type="entry name" value="HAMP_dom"/>
</dbReference>
<protein>
    <recommendedName>
        <fullName evidence="3">histidine kinase</fullName>
        <ecNumber evidence="3">2.7.13.3</ecNumber>
    </recommendedName>
</protein>
<evidence type="ECO:0000259" key="14">
    <source>
        <dbReference type="PROSITE" id="PS50885"/>
    </source>
</evidence>
<dbReference type="Gene3D" id="6.10.340.10">
    <property type="match status" value="1"/>
</dbReference>
<dbReference type="SUPFAM" id="SSF158472">
    <property type="entry name" value="HAMP domain-like"/>
    <property type="match status" value="1"/>
</dbReference>
<dbReference type="SUPFAM" id="SSF55874">
    <property type="entry name" value="ATPase domain of HSP90 chaperone/DNA topoisomerase II/histidine kinase"/>
    <property type="match status" value="1"/>
</dbReference>
<dbReference type="RefSeq" id="WP_122915001.1">
    <property type="nucleotide sequence ID" value="NZ_RHHT01000056.1"/>
</dbReference>
<keyword evidence="11 12" id="KW-0472">Membrane</keyword>
<dbReference type="SUPFAM" id="SSF47384">
    <property type="entry name" value="Homodimeric domain of signal transducing histidine kinase"/>
    <property type="match status" value="1"/>
</dbReference>
<keyword evidence="7" id="KW-0547">Nucleotide-binding</keyword>
<accession>A0A3M8CEF8</accession>
<keyword evidence="5" id="KW-0597">Phosphoprotein</keyword>
<dbReference type="InterPro" id="IPR003661">
    <property type="entry name" value="HisK_dim/P_dom"/>
</dbReference>
<dbReference type="InterPro" id="IPR004358">
    <property type="entry name" value="Sig_transdc_His_kin-like_C"/>
</dbReference>
<dbReference type="PRINTS" id="PR00344">
    <property type="entry name" value="BCTRLSENSOR"/>
</dbReference>
<keyword evidence="6" id="KW-0808">Transferase</keyword>
<dbReference type="AlphaFoldDB" id="A0A3M8CEF8"/>
<dbReference type="GO" id="GO:0000155">
    <property type="term" value="F:phosphorelay sensor kinase activity"/>
    <property type="evidence" value="ECO:0007669"/>
    <property type="project" value="InterPro"/>
</dbReference>
<evidence type="ECO:0000256" key="6">
    <source>
        <dbReference type="ARBA" id="ARBA00022679"/>
    </source>
</evidence>
<dbReference type="PROSITE" id="PS50885">
    <property type="entry name" value="HAMP"/>
    <property type="match status" value="1"/>
</dbReference>
<dbReference type="EC" id="2.7.13.3" evidence="3"/>
<dbReference type="Gene3D" id="3.30.565.10">
    <property type="entry name" value="Histidine kinase-like ATPase, C-terminal domain"/>
    <property type="match status" value="1"/>
</dbReference>
<dbReference type="SMART" id="SM00388">
    <property type="entry name" value="HisKA"/>
    <property type="match status" value="1"/>
</dbReference>
<comment type="caution">
    <text evidence="15">The sequence shown here is derived from an EMBL/GenBank/DDBJ whole genome shotgun (WGS) entry which is preliminary data.</text>
</comment>
<dbReference type="PANTHER" id="PTHR43047:SF72">
    <property type="entry name" value="OSMOSENSING HISTIDINE PROTEIN KINASE SLN1"/>
    <property type="match status" value="1"/>
</dbReference>
<dbReference type="Pfam" id="PF02518">
    <property type="entry name" value="HATPase_c"/>
    <property type="match status" value="1"/>
</dbReference>
<keyword evidence="4" id="KW-1003">Cell membrane</keyword>
<evidence type="ECO:0000256" key="2">
    <source>
        <dbReference type="ARBA" id="ARBA00004651"/>
    </source>
</evidence>
<keyword evidence="12" id="KW-1133">Transmembrane helix</keyword>
<keyword evidence="12" id="KW-0812">Transmembrane</keyword>
<sequence>MSVRRKLFFTIASFIVGMGIVYGLMTQFVIAGILKGVLDVDRRPQVEALTQAFLDYYAQHGESWSGVERLEVQLPSVEHIADIGYALLTKDTEGTPLIKTGNVDVEQMLGLGIRKKLKWEGNTIAILVYYDAEVAKSAKLHYGIRGSGIFILLVGMILFVSLSLWVAFLLSKRLTAPLRSLVTGIDRLGQGELGVQVPVVTKDEYGTVANAFNLMSTQLAQAERVRKNLTADVAHELRTPLTIIRGKLDQLQQEGSLIEPERLLSLQDECIRLTKLVDDLHQLSLAEAKKLHLEKKRTSIPELLERCIERVRLDAEHKFVNVTLLSGPNVPLVEVDPNRMMQVFLNLLVNAVRYTPVGGKVQVRVEAGAGETDAGKLLIQVSNTGDGIDADQLPLLFNRFYRTDEARTRNSGGMGLGLAISQELVRLHEGSIEASSVRGKGTTFTVKLPIF</sequence>
<evidence type="ECO:0000256" key="5">
    <source>
        <dbReference type="ARBA" id="ARBA00022553"/>
    </source>
</evidence>
<gene>
    <name evidence="15" type="ORF">EDM58_20645</name>
</gene>
<evidence type="ECO:0000256" key="7">
    <source>
        <dbReference type="ARBA" id="ARBA00022741"/>
    </source>
</evidence>
<dbReference type="Pfam" id="PF00512">
    <property type="entry name" value="HisKA"/>
    <property type="match status" value="1"/>
</dbReference>
<evidence type="ECO:0000313" key="16">
    <source>
        <dbReference type="Proteomes" id="UP000281915"/>
    </source>
</evidence>
<dbReference type="CDD" id="cd00082">
    <property type="entry name" value="HisKA"/>
    <property type="match status" value="1"/>
</dbReference>
<evidence type="ECO:0000256" key="8">
    <source>
        <dbReference type="ARBA" id="ARBA00022777"/>
    </source>
</evidence>
<dbReference type="Proteomes" id="UP000281915">
    <property type="component" value="Unassembled WGS sequence"/>
</dbReference>
<dbReference type="Gene3D" id="1.10.287.130">
    <property type="match status" value="1"/>
</dbReference>
<evidence type="ECO:0000259" key="13">
    <source>
        <dbReference type="PROSITE" id="PS50109"/>
    </source>
</evidence>
<comment type="catalytic activity">
    <reaction evidence="1">
        <text>ATP + protein L-histidine = ADP + protein N-phospho-L-histidine.</text>
        <dbReference type="EC" id="2.7.13.3"/>
    </reaction>
</comment>
<dbReference type="InterPro" id="IPR005467">
    <property type="entry name" value="His_kinase_dom"/>
</dbReference>
<organism evidence="15 16">
    <name type="scientific">Brevibacillus panacihumi</name>
    <dbReference type="NCBI Taxonomy" id="497735"/>
    <lineage>
        <taxon>Bacteria</taxon>
        <taxon>Bacillati</taxon>
        <taxon>Bacillota</taxon>
        <taxon>Bacilli</taxon>
        <taxon>Bacillales</taxon>
        <taxon>Paenibacillaceae</taxon>
        <taxon>Brevibacillus</taxon>
    </lineage>
</organism>
<evidence type="ECO:0000256" key="4">
    <source>
        <dbReference type="ARBA" id="ARBA00022475"/>
    </source>
</evidence>
<feature type="transmembrane region" description="Helical" evidence="12">
    <location>
        <begin position="7"/>
        <end position="34"/>
    </location>
</feature>
<keyword evidence="8" id="KW-0418">Kinase</keyword>
<dbReference type="GO" id="GO:0005886">
    <property type="term" value="C:plasma membrane"/>
    <property type="evidence" value="ECO:0007669"/>
    <property type="project" value="UniProtKB-SubCell"/>
</dbReference>
<evidence type="ECO:0000313" key="15">
    <source>
        <dbReference type="EMBL" id="RNB73205.1"/>
    </source>
</evidence>
<keyword evidence="10" id="KW-0902">Two-component regulatory system</keyword>
<evidence type="ECO:0000256" key="12">
    <source>
        <dbReference type="SAM" id="Phobius"/>
    </source>
</evidence>
<comment type="subcellular location">
    <subcellularLocation>
        <location evidence="2">Cell membrane</location>
        <topology evidence="2">Multi-pass membrane protein</topology>
    </subcellularLocation>
</comment>
<name>A0A3M8CEF8_9BACL</name>
<dbReference type="InterPro" id="IPR036097">
    <property type="entry name" value="HisK_dim/P_sf"/>
</dbReference>
<evidence type="ECO:0000256" key="10">
    <source>
        <dbReference type="ARBA" id="ARBA00023012"/>
    </source>
</evidence>
<reference evidence="15 16" key="1">
    <citation type="submission" date="2018-10" db="EMBL/GenBank/DDBJ databases">
        <title>Phylogenomics of Brevibacillus.</title>
        <authorList>
            <person name="Dunlap C."/>
        </authorList>
    </citation>
    <scope>NUCLEOTIDE SEQUENCE [LARGE SCALE GENOMIC DNA]</scope>
    <source>
        <strain evidence="15 16">JCM 15085</strain>
    </source>
</reference>
<dbReference type="FunFam" id="3.30.565.10:FF:000006">
    <property type="entry name" value="Sensor histidine kinase WalK"/>
    <property type="match status" value="1"/>
</dbReference>
<evidence type="ECO:0000256" key="9">
    <source>
        <dbReference type="ARBA" id="ARBA00022840"/>
    </source>
</evidence>
<keyword evidence="9" id="KW-0067">ATP-binding</keyword>
<evidence type="ECO:0000256" key="11">
    <source>
        <dbReference type="ARBA" id="ARBA00023136"/>
    </source>
</evidence>
<dbReference type="CDD" id="cd06225">
    <property type="entry name" value="HAMP"/>
    <property type="match status" value="1"/>
</dbReference>
<evidence type="ECO:0000256" key="3">
    <source>
        <dbReference type="ARBA" id="ARBA00012438"/>
    </source>
</evidence>
<dbReference type="SMART" id="SM00387">
    <property type="entry name" value="HATPase_c"/>
    <property type="match status" value="1"/>
</dbReference>
<dbReference type="PANTHER" id="PTHR43047">
    <property type="entry name" value="TWO-COMPONENT HISTIDINE PROTEIN KINASE"/>
    <property type="match status" value="1"/>
</dbReference>